<dbReference type="EMBL" id="LAZR01010126">
    <property type="protein sequence ID" value="KKM68679.1"/>
    <property type="molecule type" value="Genomic_DNA"/>
</dbReference>
<organism evidence="1">
    <name type="scientific">marine sediment metagenome</name>
    <dbReference type="NCBI Taxonomy" id="412755"/>
    <lineage>
        <taxon>unclassified sequences</taxon>
        <taxon>metagenomes</taxon>
        <taxon>ecological metagenomes</taxon>
    </lineage>
</organism>
<proteinExistence type="predicted"/>
<reference evidence="1" key="1">
    <citation type="journal article" date="2015" name="Nature">
        <title>Complex archaea that bridge the gap between prokaryotes and eukaryotes.</title>
        <authorList>
            <person name="Spang A."/>
            <person name="Saw J.H."/>
            <person name="Jorgensen S.L."/>
            <person name="Zaremba-Niedzwiedzka K."/>
            <person name="Martijn J."/>
            <person name="Lind A.E."/>
            <person name="van Eijk R."/>
            <person name="Schleper C."/>
            <person name="Guy L."/>
            <person name="Ettema T.J."/>
        </authorList>
    </citation>
    <scope>NUCLEOTIDE SEQUENCE</scope>
</reference>
<comment type="caution">
    <text evidence="1">The sequence shown here is derived from an EMBL/GenBank/DDBJ whole genome shotgun (WGS) entry which is preliminary data.</text>
</comment>
<name>A0A0F9JFR4_9ZZZZ</name>
<evidence type="ECO:0000313" key="1">
    <source>
        <dbReference type="EMBL" id="KKM68679.1"/>
    </source>
</evidence>
<dbReference type="AlphaFoldDB" id="A0A0F9JFR4"/>
<accession>A0A0F9JFR4</accession>
<gene>
    <name evidence="1" type="ORF">LCGC14_1458410</name>
</gene>
<protein>
    <submittedName>
        <fullName evidence="1">Uncharacterized protein</fullName>
    </submittedName>
</protein>
<sequence>MNDRIKLTVEMDVTIPQALALKAMFKYWNQLSSMGSSREVAFYVDGDGNFHPKCKVTTEPDIPELTEEMREKAIVADDRGDRVYDYDPIAWILHFEEK</sequence>